<feature type="compositionally biased region" description="Basic and acidic residues" evidence="1">
    <location>
        <begin position="130"/>
        <end position="143"/>
    </location>
</feature>
<feature type="region of interest" description="Disordered" evidence="1">
    <location>
        <begin position="128"/>
        <end position="215"/>
    </location>
</feature>
<proteinExistence type="predicted"/>
<evidence type="ECO:0000313" key="3">
    <source>
        <dbReference type="Proteomes" id="UP000772434"/>
    </source>
</evidence>
<dbReference type="OrthoDB" id="3120453at2759"/>
<comment type="caution">
    <text evidence="2">The sequence shown here is derived from an EMBL/GenBank/DDBJ whole genome shotgun (WGS) entry which is preliminary data.</text>
</comment>
<feature type="compositionally biased region" description="Low complexity" evidence="1">
    <location>
        <begin position="164"/>
        <end position="189"/>
    </location>
</feature>
<gene>
    <name evidence="2" type="ORF">BDP27DRAFT_1454787</name>
</gene>
<feature type="compositionally biased region" description="Basic and acidic residues" evidence="1">
    <location>
        <begin position="192"/>
        <end position="201"/>
    </location>
</feature>
<dbReference type="Proteomes" id="UP000772434">
    <property type="component" value="Unassembled WGS sequence"/>
</dbReference>
<feature type="region of interest" description="Disordered" evidence="1">
    <location>
        <begin position="63"/>
        <end position="93"/>
    </location>
</feature>
<evidence type="ECO:0000313" key="2">
    <source>
        <dbReference type="EMBL" id="KAF9049192.1"/>
    </source>
</evidence>
<name>A0A9P5P8U6_9AGAR</name>
<accession>A0A9P5P8U6</accession>
<evidence type="ECO:0000256" key="1">
    <source>
        <dbReference type="SAM" id="MobiDB-lite"/>
    </source>
</evidence>
<dbReference type="AlphaFoldDB" id="A0A9P5P8U6"/>
<dbReference type="EMBL" id="JADNRY010000482">
    <property type="protein sequence ID" value="KAF9049192.1"/>
    <property type="molecule type" value="Genomic_DNA"/>
</dbReference>
<organism evidence="2 3">
    <name type="scientific">Rhodocollybia butyracea</name>
    <dbReference type="NCBI Taxonomy" id="206335"/>
    <lineage>
        <taxon>Eukaryota</taxon>
        <taxon>Fungi</taxon>
        <taxon>Dikarya</taxon>
        <taxon>Basidiomycota</taxon>
        <taxon>Agaricomycotina</taxon>
        <taxon>Agaricomycetes</taxon>
        <taxon>Agaricomycetidae</taxon>
        <taxon>Agaricales</taxon>
        <taxon>Marasmiineae</taxon>
        <taxon>Omphalotaceae</taxon>
        <taxon>Rhodocollybia</taxon>
    </lineage>
</organism>
<protein>
    <submittedName>
        <fullName evidence="2">Uncharacterized protein</fullName>
    </submittedName>
</protein>
<sequence>MVRLYVGTQWDIMTFPGLLKFEFEDEKEGDDSLAQANLRLNSGPVRTMNMQWIRQSNESRQALSLASCESEGAGPRPVGNGKGKGKSVPPLSLSLSPSSARLWLGKPLGKDAMQGECFEEYWLPGDDEGRDYKQDDGINDKSDTLPTLDISSDSESEDSDSFVTNALTTPSALTSARTSSLTSALTSTAPDVRTEWPEETCRTTASAADRQAEYT</sequence>
<reference evidence="2" key="1">
    <citation type="submission" date="2020-11" db="EMBL/GenBank/DDBJ databases">
        <authorList>
            <consortium name="DOE Joint Genome Institute"/>
            <person name="Ahrendt S."/>
            <person name="Riley R."/>
            <person name="Andreopoulos W."/>
            <person name="Labutti K."/>
            <person name="Pangilinan J."/>
            <person name="Ruiz-Duenas F.J."/>
            <person name="Barrasa J.M."/>
            <person name="Sanchez-Garcia M."/>
            <person name="Camarero S."/>
            <person name="Miyauchi S."/>
            <person name="Serrano A."/>
            <person name="Linde D."/>
            <person name="Babiker R."/>
            <person name="Drula E."/>
            <person name="Ayuso-Fernandez I."/>
            <person name="Pacheco R."/>
            <person name="Padilla G."/>
            <person name="Ferreira P."/>
            <person name="Barriuso J."/>
            <person name="Kellner H."/>
            <person name="Castanera R."/>
            <person name="Alfaro M."/>
            <person name="Ramirez L."/>
            <person name="Pisabarro A.G."/>
            <person name="Kuo A."/>
            <person name="Tritt A."/>
            <person name="Lipzen A."/>
            <person name="He G."/>
            <person name="Yan M."/>
            <person name="Ng V."/>
            <person name="Cullen D."/>
            <person name="Martin F."/>
            <person name="Rosso M.-N."/>
            <person name="Henrissat B."/>
            <person name="Hibbett D."/>
            <person name="Martinez A.T."/>
            <person name="Grigoriev I.V."/>
        </authorList>
    </citation>
    <scope>NUCLEOTIDE SEQUENCE</scope>
    <source>
        <strain evidence="2">AH 40177</strain>
    </source>
</reference>
<keyword evidence="3" id="KW-1185">Reference proteome</keyword>